<reference evidence="7" key="1">
    <citation type="journal article" date="2019" name="Int. J. Syst. Evol. Microbiol.">
        <title>The Global Catalogue of Microorganisms (GCM) 10K type strain sequencing project: providing services to taxonomists for standard genome sequencing and annotation.</title>
        <authorList>
            <consortium name="The Broad Institute Genomics Platform"/>
            <consortium name="The Broad Institute Genome Sequencing Center for Infectious Disease"/>
            <person name="Wu L."/>
            <person name="Ma J."/>
        </authorList>
    </citation>
    <scope>NUCLEOTIDE SEQUENCE [LARGE SCALE GENOMIC DNA]</scope>
    <source>
        <strain evidence="7">CGMCC 4.7152</strain>
    </source>
</reference>
<dbReference type="EMBL" id="JBHSIU010000130">
    <property type="protein sequence ID" value="MFC5007588.1"/>
    <property type="molecule type" value="Genomic_DNA"/>
</dbReference>
<keyword evidence="4" id="KW-0663">Pyridoxal phosphate</keyword>
<dbReference type="SUPFAM" id="SSF53383">
    <property type="entry name" value="PLP-dependent transferases"/>
    <property type="match status" value="1"/>
</dbReference>
<dbReference type="RefSeq" id="WP_380128226.1">
    <property type="nucleotide sequence ID" value="NZ_JBHSIU010000130.1"/>
</dbReference>
<dbReference type="EC" id="2.6.1.-" evidence="6"/>
<organism evidence="6 7">
    <name type="scientific">Dactylosporangium cerinum</name>
    <dbReference type="NCBI Taxonomy" id="1434730"/>
    <lineage>
        <taxon>Bacteria</taxon>
        <taxon>Bacillati</taxon>
        <taxon>Actinomycetota</taxon>
        <taxon>Actinomycetes</taxon>
        <taxon>Micromonosporales</taxon>
        <taxon>Micromonosporaceae</taxon>
        <taxon>Dactylosporangium</taxon>
    </lineage>
</organism>
<dbReference type="CDD" id="cd00609">
    <property type="entry name" value="AAT_like"/>
    <property type="match status" value="1"/>
</dbReference>
<evidence type="ECO:0000259" key="5">
    <source>
        <dbReference type="Pfam" id="PF00155"/>
    </source>
</evidence>
<evidence type="ECO:0000256" key="1">
    <source>
        <dbReference type="ARBA" id="ARBA00001933"/>
    </source>
</evidence>
<dbReference type="PANTHER" id="PTHR43807">
    <property type="entry name" value="FI04487P"/>
    <property type="match status" value="1"/>
</dbReference>
<feature type="domain" description="Aminotransferase class I/classII large" evidence="5">
    <location>
        <begin position="38"/>
        <end position="388"/>
    </location>
</feature>
<evidence type="ECO:0000256" key="2">
    <source>
        <dbReference type="ARBA" id="ARBA00022576"/>
    </source>
</evidence>
<name>A0ABV9WGG0_9ACTN</name>
<dbReference type="Gene3D" id="3.40.640.10">
    <property type="entry name" value="Type I PLP-dependent aspartate aminotransferase-like (Major domain)"/>
    <property type="match status" value="1"/>
</dbReference>
<dbReference type="InterPro" id="IPR004839">
    <property type="entry name" value="Aminotransferase_I/II_large"/>
</dbReference>
<dbReference type="Pfam" id="PF00155">
    <property type="entry name" value="Aminotran_1_2"/>
    <property type="match status" value="1"/>
</dbReference>
<sequence>MRPTDPPLPRVALTPRLRGFGTTVFAEMSALAAEHGAINLGQGFPDSDGPTVVKEAAVAAIRAGHNQYPPGPGIPELRAAIAEHQRRFYGIELDPGSEVLVTTGATEAVAAGILAFTGPGDEVIALEPFYDSYAACVAMSGATLVPLTLRPPHFTADEATLRACVTPRTRLILLNSPHNPTGVVLSPAELRGIAEVAVEHDLIVLADEVYEHLVYDGTHIPISTLPGMRDRTVTVSSAAKTFALTGWKIGWATGPADLVGAVRTAKQYLTFVSGAPFQPAIAAALRLEDGYYTGLRQDLRRRRDILADGLTSVGFEVYRPAGTYFVTADVRPLGFEDGYAFCRRLPEWCGVAAVPNAVFYADPREGRALVRFAFCKRPDVLREAVRRLASMSRPS</sequence>
<dbReference type="NCBIfam" id="NF005855">
    <property type="entry name" value="PRK07777.1"/>
    <property type="match status" value="1"/>
</dbReference>
<dbReference type="InterPro" id="IPR015422">
    <property type="entry name" value="PyrdxlP-dep_Trfase_small"/>
</dbReference>
<dbReference type="Proteomes" id="UP001595912">
    <property type="component" value="Unassembled WGS sequence"/>
</dbReference>
<dbReference type="PANTHER" id="PTHR43807:SF20">
    <property type="entry name" value="FI04487P"/>
    <property type="match status" value="1"/>
</dbReference>
<evidence type="ECO:0000256" key="3">
    <source>
        <dbReference type="ARBA" id="ARBA00022679"/>
    </source>
</evidence>
<protein>
    <submittedName>
        <fullName evidence="6">Pyridoxal phosphate-dependent aminotransferase</fullName>
        <ecNumber evidence="6">2.6.1.-</ecNumber>
    </submittedName>
</protein>
<gene>
    <name evidence="6" type="ORF">ACFPIJ_58510</name>
</gene>
<comment type="caution">
    <text evidence="6">The sequence shown here is derived from an EMBL/GenBank/DDBJ whole genome shotgun (WGS) entry which is preliminary data.</text>
</comment>
<dbReference type="Gene3D" id="3.90.1150.10">
    <property type="entry name" value="Aspartate Aminotransferase, domain 1"/>
    <property type="match status" value="1"/>
</dbReference>
<keyword evidence="3 6" id="KW-0808">Transferase</keyword>
<evidence type="ECO:0000256" key="4">
    <source>
        <dbReference type="ARBA" id="ARBA00022898"/>
    </source>
</evidence>
<proteinExistence type="predicted"/>
<dbReference type="InterPro" id="IPR015424">
    <property type="entry name" value="PyrdxlP-dep_Trfase"/>
</dbReference>
<accession>A0ABV9WGG0</accession>
<dbReference type="GO" id="GO:0008483">
    <property type="term" value="F:transaminase activity"/>
    <property type="evidence" value="ECO:0007669"/>
    <property type="project" value="UniProtKB-KW"/>
</dbReference>
<keyword evidence="7" id="KW-1185">Reference proteome</keyword>
<dbReference type="InterPro" id="IPR051326">
    <property type="entry name" value="Kynurenine-oxoglutarate_AT"/>
</dbReference>
<keyword evidence="2 6" id="KW-0032">Aminotransferase</keyword>
<evidence type="ECO:0000313" key="7">
    <source>
        <dbReference type="Proteomes" id="UP001595912"/>
    </source>
</evidence>
<evidence type="ECO:0000313" key="6">
    <source>
        <dbReference type="EMBL" id="MFC5007588.1"/>
    </source>
</evidence>
<dbReference type="InterPro" id="IPR015421">
    <property type="entry name" value="PyrdxlP-dep_Trfase_major"/>
</dbReference>
<comment type="cofactor">
    <cofactor evidence="1">
        <name>pyridoxal 5'-phosphate</name>
        <dbReference type="ChEBI" id="CHEBI:597326"/>
    </cofactor>
</comment>